<reference evidence="1 2" key="1">
    <citation type="journal article" date="2019" name="Sci. Rep.">
        <title>Orb-weaving spider Araneus ventricosus genome elucidates the spidroin gene catalogue.</title>
        <authorList>
            <person name="Kono N."/>
            <person name="Nakamura H."/>
            <person name="Ohtoshi R."/>
            <person name="Moran D.A.P."/>
            <person name="Shinohara A."/>
            <person name="Yoshida Y."/>
            <person name="Fujiwara M."/>
            <person name="Mori M."/>
            <person name="Tomita M."/>
            <person name="Arakawa K."/>
        </authorList>
    </citation>
    <scope>NUCLEOTIDE SEQUENCE [LARGE SCALE GENOMIC DNA]</scope>
</reference>
<dbReference type="Proteomes" id="UP000499080">
    <property type="component" value="Unassembled WGS sequence"/>
</dbReference>
<dbReference type="AlphaFoldDB" id="A0A4Y2H989"/>
<organism evidence="1 2">
    <name type="scientific">Araneus ventricosus</name>
    <name type="common">Orbweaver spider</name>
    <name type="synonym">Epeira ventricosa</name>
    <dbReference type="NCBI Taxonomy" id="182803"/>
    <lineage>
        <taxon>Eukaryota</taxon>
        <taxon>Metazoa</taxon>
        <taxon>Ecdysozoa</taxon>
        <taxon>Arthropoda</taxon>
        <taxon>Chelicerata</taxon>
        <taxon>Arachnida</taxon>
        <taxon>Araneae</taxon>
        <taxon>Araneomorphae</taxon>
        <taxon>Entelegynae</taxon>
        <taxon>Araneoidea</taxon>
        <taxon>Araneidae</taxon>
        <taxon>Araneus</taxon>
    </lineage>
</organism>
<proteinExistence type="predicted"/>
<evidence type="ECO:0000313" key="2">
    <source>
        <dbReference type="Proteomes" id="UP000499080"/>
    </source>
</evidence>
<protein>
    <submittedName>
        <fullName evidence="1">Uncharacterized protein</fullName>
    </submittedName>
</protein>
<dbReference type="EMBL" id="BGPR01001806">
    <property type="protein sequence ID" value="GBM62227.1"/>
    <property type="molecule type" value="Genomic_DNA"/>
</dbReference>
<comment type="caution">
    <text evidence="1">The sequence shown here is derived from an EMBL/GenBank/DDBJ whole genome shotgun (WGS) entry which is preliminary data.</text>
</comment>
<sequence>MRTFSSLTVTKKVDVKRESMTYSKDTKIPEVISKELGNHMQNLHAAIQRVSLTANMLHSNWHEMDCNIDVARVTKTSYIRQSLRAQTKLQASFCIVFSPMSIQPVWLP</sequence>
<name>A0A4Y2H989_ARAVE</name>
<evidence type="ECO:0000313" key="1">
    <source>
        <dbReference type="EMBL" id="GBM62227.1"/>
    </source>
</evidence>
<gene>
    <name evidence="1" type="ORF">AVEN_196736_1</name>
</gene>
<keyword evidence="2" id="KW-1185">Reference proteome</keyword>
<accession>A0A4Y2H989</accession>